<evidence type="ECO:0000313" key="3">
    <source>
        <dbReference type="EMBL" id="SPC33476.1"/>
    </source>
</evidence>
<organism evidence="3 4">
    <name type="scientific">Candidatus Nitrosocaldus cavascurensis</name>
    <dbReference type="NCBI Taxonomy" id="2058097"/>
    <lineage>
        <taxon>Archaea</taxon>
        <taxon>Nitrososphaerota</taxon>
        <taxon>Nitrososphaeria</taxon>
        <taxon>Candidatus Nitrosocaldales</taxon>
        <taxon>Candidatus Nitrosocaldaceae</taxon>
        <taxon>Candidatus Nitrosocaldus</taxon>
    </lineage>
</organism>
<keyword evidence="1" id="KW-0560">Oxidoreductase</keyword>
<dbReference type="InterPro" id="IPR039068">
    <property type="entry name" value="PqqC-like"/>
</dbReference>
<dbReference type="Gene3D" id="1.20.910.10">
    <property type="entry name" value="Heme oxygenase-like"/>
    <property type="match status" value="1"/>
</dbReference>
<protein>
    <submittedName>
        <fullName evidence="3">TENA/THI-4 domain protein</fullName>
    </submittedName>
</protein>
<keyword evidence="4" id="KW-1185">Reference proteome</keyword>
<dbReference type="GeneID" id="41594380"/>
<feature type="domain" description="Thiaminase-2/PQQC" evidence="2">
    <location>
        <begin position="18"/>
        <end position="160"/>
    </location>
</feature>
<accession>A0A2K5APA6</accession>
<dbReference type="RefSeq" id="WP_103287710.1">
    <property type="nucleotide sequence ID" value="NZ_LT981265.1"/>
</dbReference>
<dbReference type="Pfam" id="PF03070">
    <property type="entry name" value="TENA_THI-4"/>
    <property type="match status" value="1"/>
</dbReference>
<dbReference type="PANTHER" id="PTHR40279:SF3">
    <property type="entry name" value="4-AMINOBENZOATE SYNTHASE"/>
    <property type="match status" value="1"/>
</dbReference>
<gene>
    <name evidence="3" type="ORF">NCAV_0279</name>
</gene>
<evidence type="ECO:0000256" key="1">
    <source>
        <dbReference type="ARBA" id="ARBA00023002"/>
    </source>
</evidence>
<dbReference type="KEGG" id="ncv:NCAV_0279"/>
<reference evidence="4" key="1">
    <citation type="submission" date="2018-01" db="EMBL/GenBank/DDBJ databases">
        <authorList>
            <person name="Kerou L M."/>
        </authorList>
    </citation>
    <scope>NUCLEOTIDE SEQUENCE [LARGE SCALE GENOMIC DNA]</scope>
    <source>
        <strain evidence="4">SCU2</strain>
    </source>
</reference>
<dbReference type="InterPro" id="IPR016084">
    <property type="entry name" value="Haem_Oase-like_multi-hlx"/>
</dbReference>
<dbReference type="SUPFAM" id="SSF48613">
    <property type="entry name" value="Heme oxygenase-like"/>
    <property type="match status" value="1"/>
</dbReference>
<dbReference type="AlphaFoldDB" id="A0A2K5APA6"/>
<dbReference type="GO" id="GO:0016491">
    <property type="term" value="F:oxidoreductase activity"/>
    <property type="evidence" value="ECO:0007669"/>
    <property type="project" value="UniProtKB-KW"/>
</dbReference>
<name>A0A2K5APA6_9ARCH</name>
<dbReference type="Proteomes" id="UP000236248">
    <property type="component" value="Chromosome NCAV"/>
</dbReference>
<evidence type="ECO:0000259" key="2">
    <source>
        <dbReference type="Pfam" id="PF03070"/>
    </source>
</evidence>
<dbReference type="InterPro" id="IPR004305">
    <property type="entry name" value="Thiaminase-2/PQQC"/>
</dbReference>
<dbReference type="PANTHER" id="PTHR40279">
    <property type="entry name" value="PQQC-LIKE PROTEIN"/>
    <property type="match status" value="1"/>
</dbReference>
<evidence type="ECO:0000313" key="4">
    <source>
        <dbReference type="Proteomes" id="UP000236248"/>
    </source>
</evidence>
<dbReference type="SMART" id="SM01236">
    <property type="entry name" value="Haem_oxygenase_2"/>
    <property type="match status" value="1"/>
</dbReference>
<dbReference type="EMBL" id="LT981265">
    <property type="protein sequence ID" value="SPC33476.1"/>
    <property type="molecule type" value="Genomic_DNA"/>
</dbReference>
<sequence>MGREMVKRIDVEMERMSLLKHPFYRLWSEGKLSMEALKGYALEYFYLVQNVPRMVENIMQHYASTEYAGEIDVNLREEREHVALWIRFVKALGISEADLYAYNASSKTKDAVHKLLELTSTPSGVAAMYAYEAELPKISSTKLEGLIKYYNMSSDDATEYHKVHSIVDVRHADVWRRMIADMPEHNHDALHASAVESMAAQNMLLDAVYERYIGREC</sequence>
<proteinExistence type="predicted"/>